<evidence type="ECO:0000313" key="12">
    <source>
        <dbReference type="EMBL" id="SDX61480.1"/>
    </source>
</evidence>
<dbReference type="PANTHER" id="PTHR30012">
    <property type="entry name" value="GENERAL SECRETION PATHWAY PROTEIN"/>
    <property type="match status" value="1"/>
</dbReference>
<dbReference type="GO" id="GO:0015628">
    <property type="term" value="P:protein secretion by the type II secretion system"/>
    <property type="evidence" value="ECO:0007669"/>
    <property type="project" value="TreeGrafter"/>
</dbReference>
<feature type="transmembrane region" description="Helical" evidence="10">
    <location>
        <begin position="373"/>
        <end position="394"/>
    </location>
</feature>
<evidence type="ECO:0000256" key="7">
    <source>
        <dbReference type="ARBA" id="ARBA00022989"/>
    </source>
</evidence>
<dbReference type="OrthoDB" id="9805682at2"/>
<dbReference type="InterPro" id="IPR042094">
    <property type="entry name" value="T2SS_GspF_sf"/>
</dbReference>
<keyword evidence="4" id="KW-1003">Cell membrane</keyword>
<sequence>MNTATPARWRWTGIDASGQRISGERIATSRREVERDLHGRRILVKRIQRQRQWPGRGRITSRDTMLLARQLATLLHAGIPILQSLDTLAESVSKPPLVSLIRRLRHDIAAGSSVAEALYRHPDAIDRLFVNMVAAGEQSGTLDRMLERIATYKERIETLKGRVRKALYYPAAVILIGLVVTALLLVKVVPQFESLFRGVNAELPAMTQVTIALSEATQRYGGGCLAGLAAAGYLLRRRFLRSTRFAYRLQALTLKLPIIGDILDKAAMARFARTLATLYDAGVPLVDALATAAGASDNRVYDHAIERVRREVVTGRTLQAAMATTQRFPVLAVQMIGIGEDAGSLGTMLNRTAHYFEEEVENRVDALLSLLEPAIIVVLGILVGGLVVSMYLPIFELGNTL</sequence>
<dbReference type="FunFam" id="1.20.81.30:FF:000001">
    <property type="entry name" value="Type II secretion system protein F"/>
    <property type="match status" value="2"/>
</dbReference>
<dbReference type="AlphaFoldDB" id="A0A1H3D593"/>
<dbReference type="STRING" id="574349.SAMN05443545_106191"/>
<evidence type="ECO:0000256" key="5">
    <source>
        <dbReference type="ARBA" id="ARBA00022519"/>
    </source>
</evidence>
<evidence type="ECO:0000256" key="4">
    <source>
        <dbReference type="ARBA" id="ARBA00022475"/>
    </source>
</evidence>
<dbReference type="InterPro" id="IPR003004">
    <property type="entry name" value="GspF/PilC"/>
</dbReference>
<reference evidence="12 13" key="1">
    <citation type="submission" date="2016-10" db="EMBL/GenBank/DDBJ databases">
        <authorList>
            <person name="de Groot N.N."/>
        </authorList>
    </citation>
    <scope>NUCLEOTIDE SEQUENCE [LARGE SCALE GENOMIC DNA]</scope>
    <source>
        <strain evidence="12 13">DSM 19219</strain>
    </source>
</reference>
<evidence type="ECO:0000256" key="10">
    <source>
        <dbReference type="SAM" id="Phobius"/>
    </source>
</evidence>
<dbReference type="PROSITE" id="PS00874">
    <property type="entry name" value="T2SP_F"/>
    <property type="match status" value="1"/>
</dbReference>
<feature type="domain" description="Type II secretion system protein GspF" evidence="11">
    <location>
        <begin position="271"/>
        <end position="393"/>
    </location>
</feature>
<dbReference type="Pfam" id="PF00482">
    <property type="entry name" value="T2SSF"/>
    <property type="match status" value="2"/>
</dbReference>
<keyword evidence="6 9" id="KW-0812">Transmembrane</keyword>
<keyword evidence="8 10" id="KW-0472">Membrane</keyword>
<proteinExistence type="inferred from homology"/>
<comment type="subcellular location">
    <subcellularLocation>
        <location evidence="1 9">Cell inner membrane</location>
        <topology evidence="1 9">Multi-pass membrane protein</topology>
    </subcellularLocation>
</comment>
<dbReference type="PRINTS" id="PR00812">
    <property type="entry name" value="BCTERIALGSPF"/>
</dbReference>
<organism evidence="12 13">
    <name type="scientific">Aidingimonas halophila</name>
    <dbReference type="NCBI Taxonomy" id="574349"/>
    <lineage>
        <taxon>Bacteria</taxon>
        <taxon>Pseudomonadati</taxon>
        <taxon>Pseudomonadota</taxon>
        <taxon>Gammaproteobacteria</taxon>
        <taxon>Oceanospirillales</taxon>
        <taxon>Halomonadaceae</taxon>
        <taxon>Aidingimonas</taxon>
    </lineage>
</organism>
<evidence type="ECO:0000259" key="11">
    <source>
        <dbReference type="Pfam" id="PF00482"/>
    </source>
</evidence>
<dbReference type="Gene3D" id="1.20.81.30">
    <property type="entry name" value="Type II secretion system (T2SS), domain F"/>
    <property type="match status" value="2"/>
</dbReference>
<dbReference type="RefSeq" id="WP_092570339.1">
    <property type="nucleotide sequence ID" value="NZ_BMXH01000005.1"/>
</dbReference>
<keyword evidence="7 10" id="KW-1133">Transmembrane helix</keyword>
<evidence type="ECO:0000256" key="8">
    <source>
        <dbReference type="ARBA" id="ARBA00023136"/>
    </source>
</evidence>
<dbReference type="EMBL" id="FNNI01000006">
    <property type="protein sequence ID" value="SDX61480.1"/>
    <property type="molecule type" value="Genomic_DNA"/>
</dbReference>
<feature type="transmembrane region" description="Helical" evidence="10">
    <location>
        <begin position="217"/>
        <end position="235"/>
    </location>
</feature>
<evidence type="ECO:0000256" key="9">
    <source>
        <dbReference type="RuleBase" id="RU003923"/>
    </source>
</evidence>
<keyword evidence="3 9" id="KW-0813">Transport</keyword>
<dbReference type="PANTHER" id="PTHR30012:SF7">
    <property type="entry name" value="PROTEIN TRANSPORT PROTEIN HOFC HOMOLOG"/>
    <property type="match status" value="1"/>
</dbReference>
<protein>
    <submittedName>
        <fullName evidence="12">Type II secretion system protein F (GspF)</fullName>
    </submittedName>
</protein>
<evidence type="ECO:0000313" key="13">
    <source>
        <dbReference type="Proteomes" id="UP000198500"/>
    </source>
</evidence>
<evidence type="ECO:0000256" key="6">
    <source>
        <dbReference type="ARBA" id="ARBA00022692"/>
    </source>
</evidence>
<comment type="similarity">
    <text evidence="2 9">Belongs to the GSP F family.</text>
</comment>
<dbReference type="InterPro" id="IPR001992">
    <property type="entry name" value="T2SS_GspF/T4SS_PilC_CS"/>
</dbReference>
<keyword evidence="5" id="KW-0997">Cell inner membrane</keyword>
<feature type="domain" description="Type II secretion system protein GspF" evidence="11">
    <location>
        <begin position="68"/>
        <end position="190"/>
    </location>
</feature>
<name>A0A1H3D593_9GAMM</name>
<gene>
    <name evidence="12" type="ORF">SAMN05443545_106191</name>
</gene>
<dbReference type="InterPro" id="IPR018076">
    <property type="entry name" value="T2SS_GspF_dom"/>
</dbReference>
<evidence type="ECO:0000256" key="3">
    <source>
        <dbReference type="ARBA" id="ARBA00022448"/>
    </source>
</evidence>
<feature type="transmembrane region" description="Helical" evidence="10">
    <location>
        <begin position="166"/>
        <end position="186"/>
    </location>
</feature>
<accession>A0A1H3D593</accession>
<evidence type="ECO:0000256" key="2">
    <source>
        <dbReference type="ARBA" id="ARBA00005745"/>
    </source>
</evidence>
<dbReference type="GO" id="GO:0005886">
    <property type="term" value="C:plasma membrane"/>
    <property type="evidence" value="ECO:0007669"/>
    <property type="project" value="UniProtKB-SubCell"/>
</dbReference>
<evidence type="ECO:0000256" key="1">
    <source>
        <dbReference type="ARBA" id="ARBA00004429"/>
    </source>
</evidence>
<dbReference type="Proteomes" id="UP000198500">
    <property type="component" value="Unassembled WGS sequence"/>
</dbReference>
<keyword evidence="13" id="KW-1185">Reference proteome</keyword>